<comment type="caution">
    <text evidence="2">The sequence shown here is derived from an EMBL/GenBank/DDBJ whole genome shotgun (WGS) entry which is preliminary data.</text>
</comment>
<keyword evidence="3" id="KW-1185">Reference proteome</keyword>
<dbReference type="EMBL" id="NEDP02000015">
    <property type="protein sequence ID" value="OWF56866.1"/>
    <property type="molecule type" value="Genomic_DNA"/>
</dbReference>
<feature type="region of interest" description="Disordered" evidence="1">
    <location>
        <begin position="26"/>
        <end position="59"/>
    </location>
</feature>
<name>A0A210R7L7_MIZYE</name>
<organism evidence="2 3">
    <name type="scientific">Mizuhopecten yessoensis</name>
    <name type="common">Japanese scallop</name>
    <name type="synonym">Patinopecten yessoensis</name>
    <dbReference type="NCBI Taxonomy" id="6573"/>
    <lineage>
        <taxon>Eukaryota</taxon>
        <taxon>Metazoa</taxon>
        <taxon>Spiralia</taxon>
        <taxon>Lophotrochozoa</taxon>
        <taxon>Mollusca</taxon>
        <taxon>Bivalvia</taxon>
        <taxon>Autobranchia</taxon>
        <taxon>Pteriomorphia</taxon>
        <taxon>Pectinida</taxon>
        <taxon>Pectinoidea</taxon>
        <taxon>Pectinidae</taxon>
        <taxon>Mizuhopecten</taxon>
    </lineage>
</organism>
<proteinExistence type="predicted"/>
<dbReference type="AlphaFoldDB" id="A0A210R7L7"/>
<sequence length="59" mass="6475">MGMQLTGWDTQGMPAHLNHVILNQTFTKKGSSRGHCDKGKGTPITPMKANTDKHEPSQE</sequence>
<reference evidence="2 3" key="1">
    <citation type="journal article" date="2017" name="Nat. Ecol. Evol.">
        <title>Scallop genome provides insights into evolution of bilaterian karyotype and development.</title>
        <authorList>
            <person name="Wang S."/>
            <person name="Zhang J."/>
            <person name="Jiao W."/>
            <person name="Li J."/>
            <person name="Xun X."/>
            <person name="Sun Y."/>
            <person name="Guo X."/>
            <person name="Huan P."/>
            <person name="Dong B."/>
            <person name="Zhang L."/>
            <person name="Hu X."/>
            <person name="Sun X."/>
            <person name="Wang J."/>
            <person name="Zhao C."/>
            <person name="Wang Y."/>
            <person name="Wang D."/>
            <person name="Huang X."/>
            <person name="Wang R."/>
            <person name="Lv J."/>
            <person name="Li Y."/>
            <person name="Zhang Z."/>
            <person name="Liu B."/>
            <person name="Lu W."/>
            <person name="Hui Y."/>
            <person name="Liang J."/>
            <person name="Zhou Z."/>
            <person name="Hou R."/>
            <person name="Li X."/>
            <person name="Liu Y."/>
            <person name="Li H."/>
            <person name="Ning X."/>
            <person name="Lin Y."/>
            <person name="Zhao L."/>
            <person name="Xing Q."/>
            <person name="Dou J."/>
            <person name="Li Y."/>
            <person name="Mao J."/>
            <person name="Guo H."/>
            <person name="Dou H."/>
            <person name="Li T."/>
            <person name="Mu C."/>
            <person name="Jiang W."/>
            <person name="Fu Q."/>
            <person name="Fu X."/>
            <person name="Miao Y."/>
            <person name="Liu J."/>
            <person name="Yu Q."/>
            <person name="Li R."/>
            <person name="Liao H."/>
            <person name="Li X."/>
            <person name="Kong Y."/>
            <person name="Jiang Z."/>
            <person name="Chourrout D."/>
            <person name="Li R."/>
            <person name="Bao Z."/>
        </authorList>
    </citation>
    <scope>NUCLEOTIDE SEQUENCE [LARGE SCALE GENOMIC DNA]</scope>
    <source>
        <strain evidence="2 3">PY_sf001</strain>
    </source>
</reference>
<accession>A0A210R7L7</accession>
<feature type="compositionally biased region" description="Basic and acidic residues" evidence="1">
    <location>
        <begin position="50"/>
        <end position="59"/>
    </location>
</feature>
<evidence type="ECO:0000313" key="2">
    <source>
        <dbReference type="EMBL" id="OWF56866.1"/>
    </source>
</evidence>
<evidence type="ECO:0000313" key="3">
    <source>
        <dbReference type="Proteomes" id="UP000242188"/>
    </source>
</evidence>
<evidence type="ECO:0000256" key="1">
    <source>
        <dbReference type="SAM" id="MobiDB-lite"/>
    </source>
</evidence>
<protein>
    <submittedName>
        <fullName evidence="2">Uncharacterized protein</fullName>
    </submittedName>
</protein>
<gene>
    <name evidence="2" type="ORF">KP79_PYT20207</name>
</gene>
<dbReference type="Proteomes" id="UP000242188">
    <property type="component" value="Unassembled WGS sequence"/>
</dbReference>